<dbReference type="Gene3D" id="3.30.730.10">
    <property type="entry name" value="AP2/ERF domain"/>
    <property type="match status" value="1"/>
</dbReference>
<accession>A0A0D3JJI5</accession>
<comment type="subcellular location">
    <subcellularLocation>
        <location evidence="1">Nucleus</location>
    </subcellularLocation>
</comment>
<dbReference type="KEGG" id="ehx:EMIHUDRAFT_116287"/>
<dbReference type="Gene3D" id="1.10.287.110">
    <property type="entry name" value="DnaJ domain"/>
    <property type="match status" value="1"/>
</dbReference>
<evidence type="ECO:0000256" key="3">
    <source>
        <dbReference type="ARBA" id="ARBA00023125"/>
    </source>
</evidence>
<dbReference type="InterPro" id="IPR001471">
    <property type="entry name" value="AP2/ERF_dom"/>
</dbReference>
<keyword evidence="2" id="KW-0805">Transcription regulation</keyword>
<evidence type="ECO:0000256" key="1">
    <source>
        <dbReference type="ARBA" id="ARBA00004123"/>
    </source>
</evidence>
<evidence type="ECO:0000256" key="6">
    <source>
        <dbReference type="SAM" id="MobiDB-lite"/>
    </source>
</evidence>
<feature type="compositionally biased region" description="Low complexity" evidence="6">
    <location>
        <begin position="370"/>
        <end position="393"/>
    </location>
</feature>
<feature type="compositionally biased region" description="Low complexity" evidence="6">
    <location>
        <begin position="330"/>
        <end position="356"/>
    </location>
</feature>
<evidence type="ECO:0000313" key="8">
    <source>
        <dbReference type="EnsemblProtists" id="EOD23670"/>
    </source>
</evidence>
<proteinExistence type="predicted"/>
<dbReference type="RefSeq" id="XP_005776099.1">
    <property type="nucleotide sequence ID" value="XM_005776042.1"/>
</dbReference>
<dbReference type="GO" id="GO:0003677">
    <property type="term" value="F:DNA binding"/>
    <property type="evidence" value="ECO:0007669"/>
    <property type="project" value="UniProtKB-KW"/>
</dbReference>
<feature type="region of interest" description="Disordered" evidence="6">
    <location>
        <begin position="236"/>
        <end position="416"/>
    </location>
</feature>
<dbReference type="Proteomes" id="UP000013827">
    <property type="component" value="Unassembled WGS sequence"/>
</dbReference>
<dbReference type="PaxDb" id="2903-EOD23670"/>
<feature type="compositionally biased region" description="Acidic residues" evidence="6">
    <location>
        <begin position="394"/>
        <end position="407"/>
    </location>
</feature>
<dbReference type="InterPro" id="IPR036869">
    <property type="entry name" value="J_dom_sf"/>
</dbReference>
<keyword evidence="4" id="KW-0804">Transcription</keyword>
<evidence type="ECO:0000256" key="4">
    <source>
        <dbReference type="ARBA" id="ARBA00023163"/>
    </source>
</evidence>
<dbReference type="GeneID" id="17269214"/>
<reference evidence="8" key="2">
    <citation type="submission" date="2024-10" db="UniProtKB">
        <authorList>
            <consortium name="EnsemblProtists"/>
        </authorList>
    </citation>
    <scope>IDENTIFICATION</scope>
</reference>
<keyword evidence="3" id="KW-0238">DNA-binding</keyword>
<dbReference type="HOGENOM" id="CLU_312487_0_0_1"/>
<dbReference type="InterPro" id="IPR016177">
    <property type="entry name" value="DNA-bd_dom_sf"/>
</dbReference>
<keyword evidence="9" id="KW-1185">Reference proteome</keyword>
<sequence>MQHGTDVVIGDFDDEQEAARAYDARARQIHGDNAILNFPGDGPEQQQRRMPESVGRAIGELRAAVGRCGPRLAEAIGQAIELLQEAAAADRGAPALAGGGGSLCGAGAPARAEQSAQGLAAAESSGIFWPRAMEIPCAGSLAQIDAGRAGGFDGGGEPASESVPERGFARVRRPVVPHWDARAQLEAAPYLPPVAAAQPQQQWQQQLAAATSGFGIHGAYGAAAALRVRNEVLSGAAPAEEDSDEEERRPLAARAPKRARGDPQQAGEGGRGEGGAGGAEGGAGGAEGGAGSDSEEGRPLATRRRGAAAGKPPPKMANASPESGGEEVEAAGAAEAAGAEAAGAAEKTAESGAEMVGAEEGEEEGEAESEVASRQEVAPPEAVAYAQALAQAEEGAEAEEEEEEEPAAVEGPMSDHVRRRRLRSSSFCITWRGLLDVEPWLSQLRKATAVPLVSYSIVHLGRGAPPPSWGVAPGDAPPQALRSKGTYAAVKFERAVDVAMPRFVGQEAGGGGALTPCAVETHPLPEETLRGLFADCCADHVIDRWQSLRPPRAPPPSRGADRTPMDVNAEQYGKFMAPAAPLRTPLRPEEVEEALAQHAAAIQEALGVRCIDPRASPELYTWAPDLEGALAGEEAAARVAERRVVEWECRAGHRFGASVQCLMAQVQRRQSQASRASARWTNSDAACPAADLGQKVLLEAGVACESAEFVPRSGQCEHHALCIRGKGHHVAQPFAYGSGHPAWLYPTGTTSGRQGCVLLRGPRGGGQARVPMASLPIAGGGGVFKLTFCCRLGHRWQTSERLFNHTEGGRNRVRIGKSELLNAGAYNAKLVGPHSCCECKLKGQRDLLQRAASSYYGSRDPGPSPTDAAAECERLLALDRDASAWAVLGLTGHDRGAARQRYYVLARLLHPDKCSQRGAADAFKRVADAFRRIDGSSSF</sequence>
<dbReference type="InterPro" id="IPR036955">
    <property type="entry name" value="AP2/ERF_dom_sf"/>
</dbReference>
<name>A0A0D3JJI5_EMIH1</name>
<evidence type="ECO:0000256" key="5">
    <source>
        <dbReference type="ARBA" id="ARBA00023242"/>
    </source>
</evidence>
<dbReference type="CDD" id="cd06257">
    <property type="entry name" value="DnaJ"/>
    <property type="match status" value="1"/>
</dbReference>
<organism evidence="8 9">
    <name type="scientific">Emiliania huxleyi (strain CCMP1516)</name>
    <dbReference type="NCBI Taxonomy" id="280463"/>
    <lineage>
        <taxon>Eukaryota</taxon>
        <taxon>Haptista</taxon>
        <taxon>Haptophyta</taxon>
        <taxon>Prymnesiophyceae</taxon>
        <taxon>Isochrysidales</taxon>
        <taxon>Noelaerhabdaceae</taxon>
        <taxon>Emiliania</taxon>
    </lineage>
</organism>
<feature type="domain" description="AP2/ERF" evidence="7">
    <location>
        <begin position="1"/>
        <end position="39"/>
    </location>
</feature>
<dbReference type="PROSITE" id="PS51032">
    <property type="entry name" value="AP2_ERF"/>
    <property type="match status" value="1"/>
</dbReference>
<dbReference type="InterPro" id="IPR001623">
    <property type="entry name" value="DnaJ_domain"/>
</dbReference>
<dbReference type="SUPFAM" id="SSF46565">
    <property type="entry name" value="Chaperone J-domain"/>
    <property type="match status" value="1"/>
</dbReference>
<keyword evidence="5" id="KW-0539">Nucleus</keyword>
<dbReference type="EnsemblProtists" id="EOD23670">
    <property type="protein sequence ID" value="EOD23670"/>
    <property type="gene ID" value="EMIHUDRAFT_116287"/>
</dbReference>
<feature type="compositionally biased region" description="Acidic residues" evidence="6">
    <location>
        <begin position="357"/>
        <end position="369"/>
    </location>
</feature>
<dbReference type="SUPFAM" id="SSF54171">
    <property type="entry name" value="DNA-binding domain"/>
    <property type="match status" value="1"/>
</dbReference>
<evidence type="ECO:0000313" key="9">
    <source>
        <dbReference type="Proteomes" id="UP000013827"/>
    </source>
</evidence>
<dbReference type="GO" id="GO:0003700">
    <property type="term" value="F:DNA-binding transcription factor activity"/>
    <property type="evidence" value="ECO:0007669"/>
    <property type="project" value="InterPro"/>
</dbReference>
<dbReference type="GO" id="GO:0005634">
    <property type="term" value="C:nucleus"/>
    <property type="evidence" value="ECO:0007669"/>
    <property type="project" value="UniProtKB-SubCell"/>
</dbReference>
<evidence type="ECO:0000256" key="2">
    <source>
        <dbReference type="ARBA" id="ARBA00023015"/>
    </source>
</evidence>
<evidence type="ECO:0000259" key="7">
    <source>
        <dbReference type="PROSITE" id="PS51032"/>
    </source>
</evidence>
<protein>
    <recommendedName>
        <fullName evidence="7">AP2/ERF domain-containing protein</fullName>
    </recommendedName>
</protein>
<dbReference type="AlphaFoldDB" id="A0A0D3JJI5"/>
<reference evidence="9" key="1">
    <citation type="journal article" date="2013" name="Nature">
        <title>Pan genome of the phytoplankton Emiliania underpins its global distribution.</title>
        <authorList>
            <person name="Read B.A."/>
            <person name="Kegel J."/>
            <person name="Klute M.J."/>
            <person name="Kuo A."/>
            <person name="Lefebvre S.C."/>
            <person name="Maumus F."/>
            <person name="Mayer C."/>
            <person name="Miller J."/>
            <person name="Monier A."/>
            <person name="Salamov A."/>
            <person name="Young J."/>
            <person name="Aguilar M."/>
            <person name="Claverie J.M."/>
            <person name="Frickenhaus S."/>
            <person name="Gonzalez K."/>
            <person name="Herman E.K."/>
            <person name="Lin Y.C."/>
            <person name="Napier J."/>
            <person name="Ogata H."/>
            <person name="Sarno A.F."/>
            <person name="Shmutz J."/>
            <person name="Schroeder D."/>
            <person name="de Vargas C."/>
            <person name="Verret F."/>
            <person name="von Dassow P."/>
            <person name="Valentin K."/>
            <person name="Van de Peer Y."/>
            <person name="Wheeler G."/>
            <person name="Dacks J.B."/>
            <person name="Delwiche C.F."/>
            <person name="Dyhrman S.T."/>
            <person name="Glockner G."/>
            <person name="John U."/>
            <person name="Richards T."/>
            <person name="Worden A.Z."/>
            <person name="Zhang X."/>
            <person name="Grigoriev I.V."/>
            <person name="Allen A.E."/>
            <person name="Bidle K."/>
            <person name="Borodovsky M."/>
            <person name="Bowler C."/>
            <person name="Brownlee C."/>
            <person name="Cock J.M."/>
            <person name="Elias M."/>
            <person name="Gladyshev V.N."/>
            <person name="Groth M."/>
            <person name="Guda C."/>
            <person name="Hadaegh A."/>
            <person name="Iglesias-Rodriguez M.D."/>
            <person name="Jenkins J."/>
            <person name="Jones B.M."/>
            <person name="Lawson T."/>
            <person name="Leese F."/>
            <person name="Lindquist E."/>
            <person name="Lobanov A."/>
            <person name="Lomsadze A."/>
            <person name="Malik S.B."/>
            <person name="Marsh M.E."/>
            <person name="Mackinder L."/>
            <person name="Mock T."/>
            <person name="Mueller-Roeber B."/>
            <person name="Pagarete A."/>
            <person name="Parker M."/>
            <person name="Probert I."/>
            <person name="Quesneville H."/>
            <person name="Raines C."/>
            <person name="Rensing S.A."/>
            <person name="Riano-Pachon D.M."/>
            <person name="Richier S."/>
            <person name="Rokitta S."/>
            <person name="Shiraiwa Y."/>
            <person name="Soanes D.M."/>
            <person name="van der Giezen M."/>
            <person name="Wahlund T.M."/>
            <person name="Williams B."/>
            <person name="Wilson W."/>
            <person name="Wolfe G."/>
            <person name="Wurch L.L."/>
        </authorList>
    </citation>
    <scope>NUCLEOTIDE SEQUENCE</scope>
</reference>
<feature type="compositionally biased region" description="Gly residues" evidence="6">
    <location>
        <begin position="267"/>
        <end position="291"/>
    </location>
</feature>